<dbReference type="EMBL" id="LR796861">
    <property type="protein sequence ID" value="CAB4170277.1"/>
    <property type="molecule type" value="Genomic_DNA"/>
</dbReference>
<evidence type="ECO:0000259" key="1">
    <source>
        <dbReference type="Pfam" id="PF13640"/>
    </source>
</evidence>
<reference evidence="4" key="1">
    <citation type="submission" date="2020-05" db="EMBL/GenBank/DDBJ databases">
        <authorList>
            <person name="Chiriac C."/>
            <person name="Salcher M."/>
            <person name="Ghai R."/>
            <person name="Kavagutti S V."/>
        </authorList>
    </citation>
    <scope>NUCLEOTIDE SEQUENCE</scope>
</reference>
<dbReference type="InterPro" id="IPR044862">
    <property type="entry name" value="Pro_4_hyd_alph_FE2OG_OXY"/>
</dbReference>
<evidence type="ECO:0000313" key="2">
    <source>
        <dbReference type="EMBL" id="CAB4170277.1"/>
    </source>
</evidence>
<proteinExistence type="predicted"/>
<dbReference type="Pfam" id="PF13640">
    <property type="entry name" value="2OG-FeII_Oxy_3"/>
    <property type="match status" value="1"/>
</dbReference>
<organism evidence="4">
    <name type="scientific">uncultured Caudovirales phage</name>
    <dbReference type="NCBI Taxonomy" id="2100421"/>
    <lineage>
        <taxon>Viruses</taxon>
        <taxon>Duplodnaviria</taxon>
        <taxon>Heunggongvirae</taxon>
        <taxon>Uroviricota</taxon>
        <taxon>Caudoviricetes</taxon>
        <taxon>Peduoviridae</taxon>
        <taxon>Maltschvirus</taxon>
        <taxon>Maltschvirus maltsch</taxon>
    </lineage>
</organism>
<sequence length="176" mass="20838">MFSLRGLMDKLYIIDEFLTEEEFDKILHDIELYQWKFSMRENDDARVTWIKELVGYEYLTNLMKTKIEILIGKEILSDRLYCNGQAHGQTAYAHRDVADDDYNLWGSCVFFIHKNWKPMYGGHLIFIDGDEVIESIFPKTNRAVVFNSKIEHCGLEPTVFCKEQRMSIAYKFLIKE</sequence>
<evidence type="ECO:0000313" key="4">
    <source>
        <dbReference type="EMBL" id="CAB4198387.1"/>
    </source>
</evidence>
<evidence type="ECO:0000313" key="6">
    <source>
        <dbReference type="EMBL" id="CAB5238443.1"/>
    </source>
</evidence>
<accession>A0A6J5RVQ1</accession>
<protein>
    <submittedName>
        <fullName evidence="4">2OG-Fe(II) oxygenase superfamily</fullName>
    </submittedName>
</protein>
<evidence type="ECO:0000313" key="5">
    <source>
        <dbReference type="EMBL" id="CAB4211396.1"/>
    </source>
</evidence>
<name>A0A6J5RVQ1_9CAUD</name>
<gene>
    <name evidence="3" type="ORF">UFOVP1066_39</name>
    <name evidence="4" type="ORF">UFOVP1315_76</name>
    <name evidence="5" type="ORF">UFOVP1421_37</name>
    <name evidence="6" type="ORF">UFOVP1525_47</name>
    <name evidence="2" type="ORF">UFOVP909_10</name>
</gene>
<dbReference type="EMBL" id="LR798454">
    <property type="protein sequence ID" value="CAB5238443.1"/>
    <property type="molecule type" value="Genomic_DNA"/>
</dbReference>
<dbReference type="EMBL" id="LR797375">
    <property type="protein sequence ID" value="CAB4211396.1"/>
    <property type="molecule type" value="Genomic_DNA"/>
</dbReference>
<dbReference type="EMBL" id="LR797272">
    <property type="protein sequence ID" value="CAB4198387.1"/>
    <property type="molecule type" value="Genomic_DNA"/>
</dbReference>
<dbReference type="EMBL" id="LR797019">
    <property type="protein sequence ID" value="CAB4181534.1"/>
    <property type="molecule type" value="Genomic_DNA"/>
</dbReference>
<dbReference type="Gene3D" id="2.60.120.620">
    <property type="entry name" value="q2cbj1_9rhob like domain"/>
    <property type="match status" value="1"/>
</dbReference>
<feature type="domain" description="Prolyl 4-hydroxylase alpha subunit Fe(2+) 2OG dioxygenase" evidence="1">
    <location>
        <begin position="87"/>
        <end position="169"/>
    </location>
</feature>
<evidence type="ECO:0000313" key="3">
    <source>
        <dbReference type="EMBL" id="CAB4181534.1"/>
    </source>
</evidence>